<sequence>MFGTGRLRVVRVQRNIVTLQAVDCRDGIFAVRIFPRGRRSRTIRFPGCPHNVTFSIDNQTTRIVILDCQEPGGSFDSSWRWSPNQNQPIRIRLSELLQSI</sequence>
<keyword evidence="2" id="KW-1185">Reference proteome</keyword>
<dbReference type="EMBL" id="FOCQ01000005">
    <property type="protein sequence ID" value="SEN03027.1"/>
    <property type="molecule type" value="Genomic_DNA"/>
</dbReference>
<proteinExistence type="predicted"/>
<dbReference type="Proteomes" id="UP000199695">
    <property type="component" value="Unassembled WGS sequence"/>
</dbReference>
<accession>A0A1H8D952</accession>
<protein>
    <submittedName>
        <fullName evidence="1">Uncharacterized protein</fullName>
    </submittedName>
</protein>
<evidence type="ECO:0000313" key="2">
    <source>
        <dbReference type="Proteomes" id="UP000199695"/>
    </source>
</evidence>
<organism evidence="1 2">
    <name type="scientific">Lihuaxuella thermophila</name>
    <dbReference type="NCBI Taxonomy" id="1173111"/>
    <lineage>
        <taxon>Bacteria</taxon>
        <taxon>Bacillati</taxon>
        <taxon>Bacillota</taxon>
        <taxon>Bacilli</taxon>
        <taxon>Bacillales</taxon>
        <taxon>Thermoactinomycetaceae</taxon>
        <taxon>Lihuaxuella</taxon>
    </lineage>
</organism>
<dbReference type="AlphaFoldDB" id="A0A1H8D952"/>
<evidence type="ECO:0000313" key="1">
    <source>
        <dbReference type="EMBL" id="SEN03027.1"/>
    </source>
</evidence>
<gene>
    <name evidence="1" type="ORF">SAMN05444955_10521</name>
</gene>
<name>A0A1H8D952_9BACL</name>
<reference evidence="1 2" key="1">
    <citation type="submission" date="2016-10" db="EMBL/GenBank/DDBJ databases">
        <authorList>
            <person name="de Groot N.N."/>
        </authorList>
    </citation>
    <scope>NUCLEOTIDE SEQUENCE [LARGE SCALE GENOMIC DNA]</scope>
    <source>
        <strain evidence="1 2">DSM 46701</strain>
    </source>
</reference>